<dbReference type="AlphaFoldDB" id="A0A7W8FUN9"/>
<protein>
    <recommendedName>
        <fullName evidence="4">CXXC-20-CXXC protein</fullName>
    </recommendedName>
</protein>
<dbReference type="EMBL" id="JACHHE010000003">
    <property type="protein sequence ID" value="MBB5179992.1"/>
    <property type="molecule type" value="Genomic_DNA"/>
</dbReference>
<evidence type="ECO:0000313" key="2">
    <source>
        <dbReference type="EMBL" id="MBB5179992.1"/>
    </source>
</evidence>
<sequence length="77" mass="8670">MAHCTNCTYKWKAKDIWKLGLSKNGKQCPNCQATQYVSFKDCGVWMGLGYLSGGVGLLLIVFFPFYIKLSDKQESPL</sequence>
<gene>
    <name evidence="2" type="ORF">HNQ44_001416</name>
</gene>
<name>A0A7W8FUN9_9BACL</name>
<keyword evidence="1" id="KW-0812">Transmembrane</keyword>
<proteinExistence type="predicted"/>
<keyword evidence="1" id="KW-1133">Transmembrane helix</keyword>
<feature type="transmembrane region" description="Helical" evidence="1">
    <location>
        <begin position="44"/>
        <end position="67"/>
    </location>
</feature>
<evidence type="ECO:0000313" key="3">
    <source>
        <dbReference type="Proteomes" id="UP000525923"/>
    </source>
</evidence>
<evidence type="ECO:0000256" key="1">
    <source>
        <dbReference type="SAM" id="Phobius"/>
    </source>
</evidence>
<keyword evidence="1" id="KW-0472">Membrane</keyword>
<reference evidence="2 3" key="1">
    <citation type="submission" date="2020-08" db="EMBL/GenBank/DDBJ databases">
        <title>Genomic Encyclopedia of Type Strains, Phase IV (KMG-IV): sequencing the most valuable type-strain genomes for metagenomic binning, comparative biology and taxonomic classification.</title>
        <authorList>
            <person name="Goeker M."/>
        </authorList>
    </citation>
    <scope>NUCLEOTIDE SEQUENCE [LARGE SCALE GENOMIC DNA]</scope>
    <source>
        <strain evidence="2 3">DSM 15895</strain>
    </source>
</reference>
<evidence type="ECO:0008006" key="4">
    <source>
        <dbReference type="Google" id="ProtNLM"/>
    </source>
</evidence>
<dbReference type="Proteomes" id="UP000525923">
    <property type="component" value="Unassembled WGS sequence"/>
</dbReference>
<keyword evidence="3" id="KW-1185">Reference proteome</keyword>
<organism evidence="2 3">
    <name type="scientific">Planococcus koreensis</name>
    <dbReference type="NCBI Taxonomy" id="112331"/>
    <lineage>
        <taxon>Bacteria</taxon>
        <taxon>Bacillati</taxon>
        <taxon>Bacillota</taxon>
        <taxon>Bacilli</taxon>
        <taxon>Bacillales</taxon>
        <taxon>Caryophanaceae</taxon>
        <taxon>Planococcus</taxon>
    </lineage>
</organism>
<comment type="caution">
    <text evidence="2">The sequence shown here is derived from an EMBL/GenBank/DDBJ whole genome shotgun (WGS) entry which is preliminary data.</text>
</comment>
<accession>A0A7W8FUN9</accession>